<name>A0A2Z2KQ06_9BACL</name>
<dbReference type="InterPro" id="IPR051448">
    <property type="entry name" value="CdaR-like_regulators"/>
</dbReference>
<dbReference type="Pfam" id="PF13556">
    <property type="entry name" value="HTH_30"/>
    <property type="match status" value="1"/>
</dbReference>
<feature type="domain" description="PucR C-terminal helix-turn-helix" evidence="1">
    <location>
        <begin position="14"/>
        <end position="64"/>
    </location>
</feature>
<dbReference type="RefSeq" id="WP_087919803.1">
    <property type="nucleotide sequence ID" value="NZ_CP021780.1"/>
</dbReference>
<evidence type="ECO:0000313" key="2">
    <source>
        <dbReference type="EMBL" id="ASA25843.1"/>
    </source>
</evidence>
<keyword evidence="3" id="KW-1185">Reference proteome</keyword>
<dbReference type="KEGG" id="pdh:B9T62_37010"/>
<evidence type="ECO:0000313" key="3">
    <source>
        <dbReference type="Proteomes" id="UP000249890"/>
    </source>
</evidence>
<dbReference type="PANTHER" id="PTHR33744">
    <property type="entry name" value="CARBOHYDRATE DIACID REGULATOR"/>
    <property type="match status" value="1"/>
</dbReference>
<dbReference type="Gene3D" id="1.10.10.2840">
    <property type="entry name" value="PucR C-terminal helix-turn-helix domain"/>
    <property type="match status" value="1"/>
</dbReference>
<organism evidence="2 3">
    <name type="scientific">Paenibacillus donghaensis</name>
    <dbReference type="NCBI Taxonomy" id="414771"/>
    <lineage>
        <taxon>Bacteria</taxon>
        <taxon>Bacillati</taxon>
        <taxon>Bacillota</taxon>
        <taxon>Bacilli</taxon>
        <taxon>Bacillales</taxon>
        <taxon>Paenibacillaceae</taxon>
        <taxon>Paenibacillus</taxon>
    </lineage>
</organism>
<reference evidence="2 3" key="1">
    <citation type="submission" date="2017-06" db="EMBL/GenBank/DDBJ databases">
        <title>Complete genome sequence of Paenibacillus donghaensis KCTC 13049T isolated from East Sea sediment, South Korea.</title>
        <authorList>
            <person name="Jung B.K."/>
            <person name="Hong S.-J."/>
            <person name="Shin J.-H."/>
        </authorList>
    </citation>
    <scope>NUCLEOTIDE SEQUENCE [LARGE SCALE GENOMIC DNA]</scope>
    <source>
        <strain evidence="2 3">KCTC 13049</strain>
    </source>
</reference>
<accession>A0A2Z2KQ06</accession>
<dbReference type="AlphaFoldDB" id="A0A2Z2KQ06"/>
<gene>
    <name evidence="2" type="ORF">B9T62_37010</name>
</gene>
<protein>
    <recommendedName>
        <fullName evidence="1">PucR C-terminal helix-turn-helix domain-containing protein</fullName>
    </recommendedName>
</protein>
<evidence type="ECO:0000259" key="1">
    <source>
        <dbReference type="Pfam" id="PF13556"/>
    </source>
</evidence>
<dbReference type="PANTHER" id="PTHR33744:SF15">
    <property type="entry name" value="CARBOHYDRATE DIACID REGULATOR"/>
    <property type="match status" value="1"/>
</dbReference>
<dbReference type="InterPro" id="IPR042070">
    <property type="entry name" value="PucR_C-HTH_sf"/>
</dbReference>
<proteinExistence type="predicted"/>
<dbReference type="Proteomes" id="UP000249890">
    <property type="component" value="Chromosome"/>
</dbReference>
<dbReference type="InterPro" id="IPR025736">
    <property type="entry name" value="PucR_C-HTH_dom"/>
</dbReference>
<dbReference type="EMBL" id="CP021780">
    <property type="protein sequence ID" value="ASA25843.1"/>
    <property type="molecule type" value="Genomic_DNA"/>
</dbReference>
<sequence>MRLIQSEQETDGELAKTLRCYINHNHNQKATTRELHIHRSTLIYRMNKIEQQINLKAEDFHEKARSNSVRCISAHYECSRNLLGGRKH</sequence>